<name>A0A238XF32_HALVU</name>
<keyword evidence="3" id="KW-1185">Reference proteome</keyword>
<evidence type="ECO:0000313" key="2">
    <source>
        <dbReference type="EMBL" id="SNR57292.1"/>
    </source>
</evidence>
<dbReference type="EMBL" id="FZNQ01000017">
    <property type="protein sequence ID" value="SNR57292.1"/>
    <property type="molecule type" value="Genomic_DNA"/>
</dbReference>
<dbReference type="OrthoDB" id="205972at2157"/>
<gene>
    <name evidence="2" type="ORF">SAMN06264855_1171</name>
</gene>
<sequence>MDTSRNGDGAGLGGRQLWESLRAADVVDAEHRLTPPFYAEWQRLIAQVRGPSRVAYLARMLETQKTNITIETGEPVIVMDGTWIAGEWPSVAAVDADVGLFIALQRHVPGWDNLRSTEQRELLAHLRVCLSHCPSCDAELRPHAEISPSEVPTIDCSHCGAQLS</sequence>
<reference evidence="2 3" key="1">
    <citation type="submission" date="2017-06" db="EMBL/GenBank/DDBJ databases">
        <authorList>
            <person name="Kim H.J."/>
            <person name="Triplett B.A."/>
        </authorList>
    </citation>
    <scope>NUCLEOTIDE SEQUENCE [LARGE SCALE GENOMIC DNA]</scope>
    <source>
        <strain evidence="2 3">DSM 8800</strain>
    </source>
</reference>
<protein>
    <recommendedName>
        <fullName evidence="1">DUF8054 domain-containing protein</fullName>
    </recommendedName>
</protein>
<dbReference type="AlphaFoldDB" id="A0A238XF32"/>
<evidence type="ECO:0000259" key="1">
    <source>
        <dbReference type="Pfam" id="PF26238"/>
    </source>
</evidence>
<dbReference type="RefSeq" id="WP_143420425.1">
    <property type="nucleotide sequence ID" value="NZ_FZNQ01000017.1"/>
</dbReference>
<dbReference type="Pfam" id="PF26238">
    <property type="entry name" value="DUF8054_M"/>
    <property type="match status" value="1"/>
</dbReference>
<dbReference type="InterPro" id="IPR058775">
    <property type="entry name" value="DUF8054_M"/>
</dbReference>
<proteinExistence type="predicted"/>
<dbReference type="Proteomes" id="UP000198397">
    <property type="component" value="Unassembled WGS sequence"/>
</dbReference>
<evidence type="ECO:0000313" key="3">
    <source>
        <dbReference type="Proteomes" id="UP000198397"/>
    </source>
</evidence>
<organism evidence="2 3">
    <name type="scientific">Halorubrum vacuolatum</name>
    <name type="common">Natronobacterium vacuolatum</name>
    <dbReference type="NCBI Taxonomy" id="63740"/>
    <lineage>
        <taxon>Archaea</taxon>
        <taxon>Methanobacteriati</taxon>
        <taxon>Methanobacteriota</taxon>
        <taxon>Stenosarchaea group</taxon>
        <taxon>Halobacteria</taxon>
        <taxon>Halobacteriales</taxon>
        <taxon>Haloferacaceae</taxon>
        <taxon>Halorubrum</taxon>
    </lineage>
</organism>
<accession>A0A238XF32</accession>
<feature type="domain" description="DUF8054" evidence="1">
    <location>
        <begin position="18"/>
        <end position="128"/>
    </location>
</feature>